<evidence type="ECO:0000259" key="7">
    <source>
        <dbReference type="Pfam" id="PF02554"/>
    </source>
</evidence>
<accession>A0A381QN45</accession>
<feature type="domain" description="CstA N-terminal" evidence="7">
    <location>
        <begin position="2"/>
        <end position="340"/>
    </location>
</feature>
<gene>
    <name evidence="8" type="ORF">METZ01_LOCUS33626</name>
</gene>
<keyword evidence="3 6" id="KW-0812">Transmembrane</keyword>
<dbReference type="GO" id="GO:0009267">
    <property type="term" value="P:cellular response to starvation"/>
    <property type="evidence" value="ECO:0007669"/>
    <property type="project" value="InterPro"/>
</dbReference>
<feature type="transmembrane region" description="Helical" evidence="6">
    <location>
        <begin position="488"/>
        <end position="506"/>
    </location>
</feature>
<evidence type="ECO:0000256" key="3">
    <source>
        <dbReference type="ARBA" id="ARBA00022692"/>
    </source>
</evidence>
<feature type="transmembrane region" description="Helical" evidence="6">
    <location>
        <begin position="282"/>
        <end position="302"/>
    </location>
</feature>
<feature type="transmembrane region" description="Helical" evidence="6">
    <location>
        <begin position="458"/>
        <end position="481"/>
    </location>
</feature>
<keyword evidence="2" id="KW-1003">Cell membrane</keyword>
<dbReference type="AlphaFoldDB" id="A0A381QN45"/>
<feature type="transmembrane region" description="Helical" evidence="6">
    <location>
        <begin position="385"/>
        <end position="406"/>
    </location>
</feature>
<proteinExistence type="predicted"/>
<evidence type="ECO:0000256" key="2">
    <source>
        <dbReference type="ARBA" id="ARBA00022475"/>
    </source>
</evidence>
<feature type="transmembrane region" description="Helical" evidence="6">
    <location>
        <begin position="61"/>
        <end position="79"/>
    </location>
</feature>
<dbReference type="PANTHER" id="PTHR30252">
    <property type="entry name" value="INNER MEMBRANE PEPTIDE TRANSPORTER"/>
    <property type="match status" value="1"/>
</dbReference>
<dbReference type="InterPro" id="IPR051605">
    <property type="entry name" value="CstA"/>
</dbReference>
<protein>
    <recommendedName>
        <fullName evidence="7">CstA N-terminal domain-containing protein</fullName>
    </recommendedName>
</protein>
<feature type="transmembrane region" description="Helical" evidence="6">
    <location>
        <begin position="243"/>
        <end position="262"/>
    </location>
</feature>
<sequence>MTIFVVLVCFVLYWLGYRYYALRIANRVFELDPEAKTPAHTKYDGFDYVPCRRYILFGHHYASIAGLSPMLGPAIAVIWGWVPALFWVVFGTILIGGVHDFTALVLSVRSGGQSIGKITESVIGSRAKSLFHILIIFFISLAMGVFVQIVAQLFTADFYPETVLPSFSLIALALVMGALLYKKGIKLLPVTLVAFTLSLGAIILGLKLPTPNLASDTWATIMLAYAFVASILPVWLLLQPRDYLNALLLYLGLALLFSGFFLLRPDFVAPPLNLNPEGAPPLFPFVFIVLACGAISGFHALVSSGTTAKQLDKETDAPFIGYGAMIGESLLGLVAVMACTAGFINAEAWQAHYASWNVAQGLGQSMNAFINGSALFLNQLGIPTALGSAFIALVAVSFALTTLDSATRLLRYNLQEVSETLGMPWLAGRYISSALAVVAIGLFAFFKIDGQSAGLALWALFGTTNQLLGGLTLITVTLYLVIRRKNCLYTFIPMVFMLITTIAAMAANIRTFYLKDQFLLFVIGVGLLVLAAWLVIEGTLRFLQIRRDLQQSEAAA</sequence>
<organism evidence="8">
    <name type="scientific">marine metagenome</name>
    <dbReference type="NCBI Taxonomy" id="408172"/>
    <lineage>
        <taxon>unclassified sequences</taxon>
        <taxon>metagenomes</taxon>
        <taxon>ecological metagenomes</taxon>
    </lineage>
</organism>
<feature type="transmembrane region" description="Helical" evidence="6">
    <location>
        <begin position="322"/>
        <end position="344"/>
    </location>
</feature>
<keyword evidence="5 6" id="KW-0472">Membrane</keyword>
<dbReference type="InterPro" id="IPR003706">
    <property type="entry name" value="CstA_N"/>
</dbReference>
<evidence type="ECO:0000256" key="1">
    <source>
        <dbReference type="ARBA" id="ARBA00004651"/>
    </source>
</evidence>
<feature type="transmembrane region" description="Helical" evidence="6">
    <location>
        <begin position="218"/>
        <end position="238"/>
    </location>
</feature>
<evidence type="ECO:0000256" key="5">
    <source>
        <dbReference type="ARBA" id="ARBA00023136"/>
    </source>
</evidence>
<evidence type="ECO:0000313" key="8">
    <source>
        <dbReference type="EMBL" id="SUZ80772.1"/>
    </source>
</evidence>
<feature type="transmembrane region" description="Helical" evidence="6">
    <location>
        <begin position="427"/>
        <end position="446"/>
    </location>
</feature>
<keyword evidence="4 6" id="KW-1133">Transmembrane helix</keyword>
<dbReference type="Pfam" id="PF02554">
    <property type="entry name" value="CstA"/>
    <property type="match status" value="2"/>
</dbReference>
<dbReference type="PANTHER" id="PTHR30252:SF0">
    <property type="entry name" value="PEPTIDE TRANSPORTER CSTA"/>
    <property type="match status" value="1"/>
</dbReference>
<feature type="transmembrane region" description="Helical" evidence="6">
    <location>
        <begin position="129"/>
        <end position="151"/>
    </location>
</feature>
<evidence type="ECO:0000256" key="6">
    <source>
        <dbReference type="SAM" id="Phobius"/>
    </source>
</evidence>
<evidence type="ECO:0000256" key="4">
    <source>
        <dbReference type="ARBA" id="ARBA00022989"/>
    </source>
</evidence>
<feature type="transmembrane region" description="Helical" evidence="6">
    <location>
        <begin position="163"/>
        <end position="181"/>
    </location>
</feature>
<reference evidence="8" key="1">
    <citation type="submission" date="2018-05" db="EMBL/GenBank/DDBJ databases">
        <authorList>
            <person name="Lanie J.A."/>
            <person name="Ng W.-L."/>
            <person name="Kazmierczak K.M."/>
            <person name="Andrzejewski T.M."/>
            <person name="Davidsen T.M."/>
            <person name="Wayne K.J."/>
            <person name="Tettelin H."/>
            <person name="Glass J.I."/>
            <person name="Rusch D."/>
            <person name="Podicherti R."/>
            <person name="Tsui H.-C.T."/>
            <person name="Winkler M.E."/>
        </authorList>
    </citation>
    <scope>NUCLEOTIDE SEQUENCE</scope>
</reference>
<feature type="domain" description="CstA N-terminal" evidence="7">
    <location>
        <begin position="365"/>
        <end position="504"/>
    </location>
</feature>
<dbReference type="EMBL" id="UINC01001440">
    <property type="protein sequence ID" value="SUZ80772.1"/>
    <property type="molecule type" value="Genomic_DNA"/>
</dbReference>
<feature type="transmembrane region" description="Helical" evidence="6">
    <location>
        <begin position="85"/>
        <end position="108"/>
    </location>
</feature>
<name>A0A381QN45_9ZZZZ</name>
<dbReference type="GO" id="GO:0005886">
    <property type="term" value="C:plasma membrane"/>
    <property type="evidence" value="ECO:0007669"/>
    <property type="project" value="UniProtKB-SubCell"/>
</dbReference>
<comment type="subcellular location">
    <subcellularLocation>
        <location evidence="1">Cell membrane</location>
        <topology evidence="1">Multi-pass membrane protein</topology>
    </subcellularLocation>
</comment>
<feature type="transmembrane region" description="Helical" evidence="6">
    <location>
        <begin position="188"/>
        <end position="206"/>
    </location>
</feature>
<feature type="transmembrane region" description="Helical" evidence="6">
    <location>
        <begin position="518"/>
        <end position="536"/>
    </location>
</feature>